<protein>
    <recommendedName>
        <fullName evidence="1">protein-ribulosamine 3-kinase</fullName>
        <ecNumber evidence="1">2.7.1.172</ecNumber>
    </recommendedName>
</protein>
<reference evidence="3 4" key="1">
    <citation type="submission" date="2018-08" db="EMBL/GenBank/DDBJ databases">
        <title>Draft genome of the lignicolous fungus Coniochaeta pulveracea.</title>
        <authorList>
            <person name="Borstlap C.J."/>
            <person name="De Witt R.N."/>
            <person name="Botha A."/>
            <person name="Volschenk H."/>
        </authorList>
    </citation>
    <scope>NUCLEOTIDE SEQUENCE [LARGE SCALE GENOMIC DNA]</scope>
    <source>
        <strain evidence="3 4">CAB683</strain>
    </source>
</reference>
<dbReference type="EC" id="2.7.1.172" evidence="1"/>
<dbReference type="GO" id="GO:0102193">
    <property type="term" value="F:protein-ribulosamine 3-kinase activity"/>
    <property type="evidence" value="ECO:0007669"/>
    <property type="project" value="UniProtKB-EC"/>
</dbReference>
<name>A0A420YF59_9PEZI</name>
<dbReference type="EMBL" id="QVQW01000014">
    <property type="protein sequence ID" value="RKU46533.1"/>
    <property type="molecule type" value="Genomic_DNA"/>
</dbReference>
<evidence type="ECO:0000256" key="2">
    <source>
        <dbReference type="ARBA" id="ARBA00048655"/>
    </source>
</evidence>
<evidence type="ECO:0000313" key="3">
    <source>
        <dbReference type="EMBL" id="RKU46533.1"/>
    </source>
</evidence>
<dbReference type="PANTHER" id="PTHR12149">
    <property type="entry name" value="FRUCTOSAMINE 3 KINASE-RELATED PROTEIN"/>
    <property type="match status" value="1"/>
</dbReference>
<comment type="caution">
    <text evidence="3">The sequence shown here is derived from an EMBL/GenBank/DDBJ whole genome shotgun (WGS) entry which is preliminary data.</text>
</comment>
<accession>A0A420YF59</accession>
<comment type="catalytic activity">
    <reaction evidence="2">
        <text>N(6)-D-ribulosyl-L-lysyl-[protein] + ATP = N(6)-(3-O-phospho-D-ribulosyl)-L-lysyl-[protein] + ADP + H(+)</text>
        <dbReference type="Rhea" id="RHEA:48432"/>
        <dbReference type="Rhea" id="RHEA-COMP:12103"/>
        <dbReference type="Rhea" id="RHEA-COMP:12104"/>
        <dbReference type="ChEBI" id="CHEBI:15378"/>
        <dbReference type="ChEBI" id="CHEBI:30616"/>
        <dbReference type="ChEBI" id="CHEBI:90418"/>
        <dbReference type="ChEBI" id="CHEBI:90420"/>
        <dbReference type="ChEBI" id="CHEBI:456216"/>
        <dbReference type="EC" id="2.7.1.172"/>
    </reaction>
    <physiologicalReaction direction="left-to-right" evidence="2">
        <dbReference type="Rhea" id="RHEA:48433"/>
    </physiologicalReaction>
</comment>
<gene>
    <name evidence="3" type="ORF">DL546_008924</name>
</gene>
<keyword evidence="4" id="KW-1185">Reference proteome</keyword>
<dbReference type="Gene3D" id="3.90.1200.10">
    <property type="match status" value="1"/>
</dbReference>
<organism evidence="3 4">
    <name type="scientific">Coniochaeta pulveracea</name>
    <dbReference type="NCBI Taxonomy" id="177199"/>
    <lineage>
        <taxon>Eukaryota</taxon>
        <taxon>Fungi</taxon>
        <taxon>Dikarya</taxon>
        <taxon>Ascomycota</taxon>
        <taxon>Pezizomycotina</taxon>
        <taxon>Sordariomycetes</taxon>
        <taxon>Sordariomycetidae</taxon>
        <taxon>Coniochaetales</taxon>
        <taxon>Coniochaetaceae</taxon>
        <taxon>Coniochaeta</taxon>
    </lineage>
</organism>
<dbReference type="OrthoDB" id="5772781at2759"/>
<dbReference type="AlphaFoldDB" id="A0A420YF59"/>
<dbReference type="SUPFAM" id="SSF56112">
    <property type="entry name" value="Protein kinase-like (PK-like)"/>
    <property type="match status" value="1"/>
</dbReference>
<dbReference type="Proteomes" id="UP000275385">
    <property type="component" value="Unassembled WGS sequence"/>
</dbReference>
<dbReference type="PANTHER" id="PTHR12149:SF8">
    <property type="entry name" value="PROTEIN-RIBULOSAMINE 3-KINASE"/>
    <property type="match status" value="1"/>
</dbReference>
<proteinExistence type="predicted"/>
<evidence type="ECO:0000256" key="1">
    <source>
        <dbReference type="ARBA" id="ARBA00011961"/>
    </source>
</evidence>
<dbReference type="Pfam" id="PF03881">
    <property type="entry name" value="Fructosamin_kin"/>
    <property type="match status" value="1"/>
</dbReference>
<dbReference type="InterPro" id="IPR016477">
    <property type="entry name" value="Fructo-/Ketosamine-3-kinase"/>
</dbReference>
<evidence type="ECO:0000313" key="4">
    <source>
        <dbReference type="Proteomes" id="UP000275385"/>
    </source>
</evidence>
<sequence>MVEPWDVVSNFHPSSRKFRIDLVPKFSPLFSVRANIPSLALKWGMSDTNHLDPAVLAVLPAGGKVLAVFRHGRTNWSTGYKVEYEVDNEEMEFFLKVLDRERADEMALGEFESSKALMQYIPEAIVPPIAWGRYREDPTKAFYLTHFRYLHEQLPTSSQLLPIVQKLHQSSSSPTGKFGFHVTTFWGPPPMDNTWTDSWEEYYTRKFRSALEYGQIPHGRDEEMCELGEQFIQKVIPRLLRPFQTGGRNIKPTLCHGDLYDANIQIDSATNQPVLFDPCCFYGHHEMDLQSMRAARNAVGPAFVNAYKNEAGASEPQEDFDDRNALYSIRGDLETVGMWPQWRPLLQTVKDEMRRLLAKHPDGIDGFKEGPVVKHMTQARSSAAQICGQPMHSSLDSAYASASPLLTVAQAETRS</sequence>
<dbReference type="InterPro" id="IPR011009">
    <property type="entry name" value="Kinase-like_dom_sf"/>
</dbReference>